<evidence type="ECO:0000256" key="1">
    <source>
        <dbReference type="ARBA" id="ARBA00002264"/>
    </source>
</evidence>
<keyword evidence="8 11" id="KW-1133">Transmembrane helix</keyword>
<evidence type="ECO:0000256" key="7">
    <source>
        <dbReference type="ARBA" id="ARBA00022692"/>
    </source>
</evidence>
<evidence type="ECO:0000256" key="10">
    <source>
        <dbReference type="ARBA" id="ARBA00041109"/>
    </source>
</evidence>
<feature type="transmembrane region" description="Helical" evidence="11">
    <location>
        <begin position="226"/>
        <end position="259"/>
    </location>
</feature>
<keyword evidence="5" id="KW-1003">Cell membrane</keyword>
<dbReference type="Pfam" id="PF00528">
    <property type="entry name" value="BPD_transp_1"/>
    <property type="match status" value="1"/>
</dbReference>
<evidence type="ECO:0000256" key="11">
    <source>
        <dbReference type="RuleBase" id="RU363032"/>
    </source>
</evidence>
<organism evidence="13 14">
    <name type="scientific">Labrys wisconsinensis</name>
    <dbReference type="NCBI Taxonomy" id="425677"/>
    <lineage>
        <taxon>Bacteria</taxon>
        <taxon>Pseudomonadati</taxon>
        <taxon>Pseudomonadota</taxon>
        <taxon>Alphaproteobacteria</taxon>
        <taxon>Hyphomicrobiales</taxon>
        <taxon>Xanthobacteraceae</taxon>
        <taxon>Labrys</taxon>
    </lineage>
</organism>
<dbReference type="PROSITE" id="PS50928">
    <property type="entry name" value="ABC_TM1"/>
    <property type="match status" value="1"/>
</dbReference>
<accession>A0ABU0J2K7</accession>
<comment type="similarity">
    <text evidence="3">Belongs to the binding-protein-dependent transport system permease family. MalFG subfamily.</text>
</comment>
<evidence type="ECO:0000256" key="8">
    <source>
        <dbReference type="ARBA" id="ARBA00022989"/>
    </source>
</evidence>
<dbReference type="SUPFAM" id="SSF161098">
    <property type="entry name" value="MetI-like"/>
    <property type="match status" value="1"/>
</dbReference>
<evidence type="ECO:0000313" key="13">
    <source>
        <dbReference type="EMBL" id="MDQ0468485.1"/>
    </source>
</evidence>
<dbReference type="PANTHER" id="PTHR32243:SF50">
    <property type="entry name" value="MALTOSE_MALTODEXTRIN TRANSPORT SYSTEM PERMEASE PROTEIN MALG"/>
    <property type="match status" value="1"/>
</dbReference>
<dbReference type="InterPro" id="IPR050901">
    <property type="entry name" value="BP-dep_ABC_trans_perm"/>
</dbReference>
<comment type="subcellular location">
    <subcellularLocation>
        <location evidence="2 11">Cell membrane</location>
        <topology evidence="2 11">Multi-pass membrane protein</topology>
    </subcellularLocation>
</comment>
<feature type="transmembrane region" description="Helical" evidence="11">
    <location>
        <begin position="137"/>
        <end position="160"/>
    </location>
</feature>
<dbReference type="EMBL" id="JAUSVX010000002">
    <property type="protein sequence ID" value="MDQ0468485.1"/>
    <property type="molecule type" value="Genomic_DNA"/>
</dbReference>
<reference evidence="13 14" key="1">
    <citation type="submission" date="2023-07" db="EMBL/GenBank/DDBJ databases">
        <title>Genomic Encyclopedia of Type Strains, Phase IV (KMG-IV): sequencing the most valuable type-strain genomes for metagenomic binning, comparative biology and taxonomic classification.</title>
        <authorList>
            <person name="Goeker M."/>
        </authorList>
    </citation>
    <scope>NUCLEOTIDE SEQUENCE [LARGE SCALE GENOMIC DNA]</scope>
    <source>
        <strain evidence="13 14">DSM 19619</strain>
    </source>
</reference>
<keyword evidence="7 11" id="KW-0812">Transmembrane</keyword>
<feature type="domain" description="ABC transmembrane type-1" evidence="12">
    <location>
        <begin position="69"/>
        <end position="259"/>
    </location>
</feature>
<dbReference type="RefSeq" id="WP_307269755.1">
    <property type="nucleotide sequence ID" value="NZ_JAUSVX010000002.1"/>
</dbReference>
<dbReference type="PANTHER" id="PTHR32243">
    <property type="entry name" value="MALTOSE TRANSPORT SYSTEM PERMEASE-RELATED"/>
    <property type="match status" value="1"/>
</dbReference>
<evidence type="ECO:0000256" key="5">
    <source>
        <dbReference type="ARBA" id="ARBA00022475"/>
    </source>
</evidence>
<gene>
    <name evidence="13" type="ORF">QO011_001485</name>
</gene>
<comment type="caution">
    <text evidence="13">The sequence shown here is derived from an EMBL/GenBank/DDBJ whole genome shotgun (WGS) entry which is preliminary data.</text>
</comment>
<name>A0ABU0J2K7_9HYPH</name>
<sequence length="274" mass="29599">MGRKRSHSIAIWTVLILFAFWTVVPIALVVLNSFKRAKDIFTVSPRLVFTPTLDNYVNAFTKANFGLYYVNSVIVALASTVIVIVTGTFAAYALTSFRLRSANTIANGFLLGKLVPVISMLLPLFVIINAIGLRGTLAGPTIAHVALNLPFVIWLMMGFLRDVPPELQQAALIDGCTRMQTFWKVLFPLILPGVAAAFVLSMQYSWNELLFSLQLTNLDTYTLPVGIAGFVGAISVDWGLSSAAATATMVPLIIVGFFVQKHIATGTTGGAVKG</sequence>
<protein>
    <recommendedName>
        <fullName evidence="10">Maltose/maltodextrin transport system permease protein MalG</fullName>
    </recommendedName>
</protein>
<evidence type="ECO:0000313" key="14">
    <source>
        <dbReference type="Proteomes" id="UP001242480"/>
    </source>
</evidence>
<keyword evidence="9 11" id="KW-0472">Membrane</keyword>
<evidence type="ECO:0000256" key="4">
    <source>
        <dbReference type="ARBA" id="ARBA00022448"/>
    </source>
</evidence>
<feature type="transmembrane region" description="Helical" evidence="11">
    <location>
        <begin position="106"/>
        <end position="131"/>
    </location>
</feature>
<feature type="transmembrane region" description="Helical" evidence="11">
    <location>
        <begin position="9"/>
        <end position="31"/>
    </location>
</feature>
<dbReference type="Gene3D" id="1.10.3720.10">
    <property type="entry name" value="MetI-like"/>
    <property type="match status" value="1"/>
</dbReference>
<keyword evidence="6 13" id="KW-0762">Sugar transport</keyword>
<comment type="function">
    <text evidence="1">Part of the ABC transporter complex MalEFGK involved in maltose/maltodextrin import. Probably responsible for the translocation of the substrate across the membrane.</text>
</comment>
<keyword evidence="4 11" id="KW-0813">Transport</keyword>
<dbReference type="Proteomes" id="UP001242480">
    <property type="component" value="Unassembled WGS sequence"/>
</dbReference>
<feature type="transmembrane region" description="Helical" evidence="11">
    <location>
        <begin position="68"/>
        <end position="94"/>
    </location>
</feature>
<dbReference type="CDD" id="cd06261">
    <property type="entry name" value="TM_PBP2"/>
    <property type="match status" value="1"/>
</dbReference>
<keyword evidence="14" id="KW-1185">Reference proteome</keyword>
<evidence type="ECO:0000256" key="3">
    <source>
        <dbReference type="ARBA" id="ARBA00009047"/>
    </source>
</evidence>
<evidence type="ECO:0000256" key="2">
    <source>
        <dbReference type="ARBA" id="ARBA00004651"/>
    </source>
</evidence>
<feature type="transmembrane region" description="Helical" evidence="11">
    <location>
        <begin position="181"/>
        <end position="206"/>
    </location>
</feature>
<evidence type="ECO:0000259" key="12">
    <source>
        <dbReference type="PROSITE" id="PS50928"/>
    </source>
</evidence>
<evidence type="ECO:0000256" key="9">
    <source>
        <dbReference type="ARBA" id="ARBA00023136"/>
    </source>
</evidence>
<dbReference type="InterPro" id="IPR035906">
    <property type="entry name" value="MetI-like_sf"/>
</dbReference>
<proteinExistence type="inferred from homology"/>
<evidence type="ECO:0000256" key="6">
    <source>
        <dbReference type="ARBA" id="ARBA00022597"/>
    </source>
</evidence>
<dbReference type="InterPro" id="IPR000515">
    <property type="entry name" value="MetI-like"/>
</dbReference>